<name>A0A172YIG8_9GAMM</name>
<evidence type="ECO:0008006" key="4">
    <source>
        <dbReference type="Google" id="ProtNLM"/>
    </source>
</evidence>
<keyword evidence="3" id="KW-1185">Reference proteome</keyword>
<proteinExistence type="predicted"/>
<accession>A0A172YIG8</accession>
<dbReference type="InterPro" id="IPR007436">
    <property type="entry name" value="DUF485"/>
</dbReference>
<dbReference type="RefSeq" id="WP_064123710.1">
    <property type="nucleotide sequence ID" value="NZ_CP015243.1"/>
</dbReference>
<protein>
    <recommendedName>
        <fullName evidence="4">DUF485 domain-containing protein</fullName>
    </recommendedName>
</protein>
<organism evidence="2 3">
    <name type="scientific">Halotalea alkalilenta</name>
    <dbReference type="NCBI Taxonomy" id="376489"/>
    <lineage>
        <taxon>Bacteria</taxon>
        <taxon>Pseudomonadati</taxon>
        <taxon>Pseudomonadota</taxon>
        <taxon>Gammaproteobacteria</taxon>
        <taxon>Oceanospirillales</taxon>
        <taxon>Halomonadaceae</taxon>
        <taxon>Halotalea</taxon>
    </lineage>
</organism>
<feature type="transmembrane region" description="Helical" evidence="1">
    <location>
        <begin position="28"/>
        <end position="50"/>
    </location>
</feature>
<dbReference type="STRING" id="376489.A5892_16425"/>
<keyword evidence="1" id="KW-0472">Membrane</keyword>
<dbReference type="Proteomes" id="UP000077875">
    <property type="component" value="Chromosome"/>
</dbReference>
<dbReference type="AlphaFoldDB" id="A0A172YIG8"/>
<evidence type="ECO:0000256" key="1">
    <source>
        <dbReference type="SAM" id="Phobius"/>
    </source>
</evidence>
<reference evidence="2 3" key="1">
    <citation type="submission" date="2016-04" db="EMBL/GenBank/DDBJ databases">
        <title>Complete Genome Sequence of Halotalea alkalilenta IHB B 13600.</title>
        <authorList>
            <person name="Swarnkar M.K."/>
            <person name="Sharma A."/>
            <person name="Kaushal K."/>
            <person name="Soni R."/>
            <person name="Rana S."/>
            <person name="Singh A.K."/>
            <person name="Gulati A."/>
        </authorList>
    </citation>
    <scope>NUCLEOTIDE SEQUENCE [LARGE SCALE GENOMIC DNA]</scope>
    <source>
        <strain evidence="2 3">IHB B 13600</strain>
    </source>
</reference>
<feature type="transmembrane region" description="Helical" evidence="1">
    <location>
        <begin position="62"/>
        <end position="84"/>
    </location>
</feature>
<dbReference type="EMBL" id="CP015243">
    <property type="protein sequence ID" value="ANF58855.1"/>
    <property type="molecule type" value="Genomic_DNA"/>
</dbReference>
<dbReference type="KEGG" id="haa:A5892_16425"/>
<sequence length="107" mass="12451">MNLPLAPRWSDIDRHPTLRNLRRRKHRLIVVLGAIAALYYFALPFGASQLRDQFALPIHQHLNLGLLFVLSQYPVGGLLAYCYLRGMRRIDAETQRFSAQAFMEEQR</sequence>
<keyword evidence="1" id="KW-1133">Transmembrane helix</keyword>
<evidence type="ECO:0000313" key="2">
    <source>
        <dbReference type="EMBL" id="ANF58855.1"/>
    </source>
</evidence>
<keyword evidence="1" id="KW-0812">Transmembrane</keyword>
<evidence type="ECO:0000313" key="3">
    <source>
        <dbReference type="Proteomes" id="UP000077875"/>
    </source>
</evidence>
<dbReference type="Pfam" id="PF04341">
    <property type="entry name" value="DUF485"/>
    <property type="match status" value="1"/>
</dbReference>
<gene>
    <name evidence="2" type="ORF">A5892_16425</name>
</gene>